<protein>
    <submittedName>
        <fullName evidence="2">Uncharacterized protein</fullName>
    </submittedName>
</protein>
<evidence type="ECO:0000313" key="2">
    <source>
        <dbReference type="EMBL" id="SEB78011.1"/>
    </source>
</evidence>
<dbReference type="AlphaFoldDB" id="A0A1H4M4N4"/>
<sequence length="53" mass="5334">MVKQRSDRSQEVLGAVLGVVRTMAGAVVGGGIALAFVIGAVASGPHESDPWGE</sequence>
<accession>A0A1H4M4N4</accession>
<evidence type="ECO:0000256" key="1">
    <source>
        <dbReference type="SAM" id="Phobius"/>
    </source>
</evidence>
<keyword evidence="1" id="KW-0812">Transmembrane</keyword>
<organism evidence="2 3">
    <name type="scientific">Rhodococcus koreensis</name>
    <dbReference type="NCBI Taxonomy" id="99653"/>
    <lineage>
        <taxon>Bacteria</taxon>
        <taxon>Bacillati</taxon>
        <taxon>Actinomycetota</taxon>
        <taxon>Actinomycetes</taxon>
        <taxon>Mycobacteriales</taxon>
        <taxon>Nocardiaceae</taxon>
        <taxon>Rhodococcus</taxon>
    </lineage>
</organism>
<keyword evidence="3" id="KW-1185">Reference proteome</keyword>
<keyword evidence="1" id="KW-0472">Membrane</keyword>
<dbReference type="EMBL" id="FNSV01000005">
    <property type="protein sequence ID" value="SEB78011.1"/>
    <property type="molecule type" value="Genomic_DNA"/>
</dbReference>
<reference evidence="3" key="1">
    <citation type="submission" date="2016-10" db="EMBL/GenBank/DDBJ databases">
        <authorList>
            <person name="Varghese N."/>
            <person name="Submissions S."/>
        </authorList>
    </citation>
    <scope>NUCLEOTIDE SEQUENCE [LARGE SCALE GENOMIC DNA]</scope>
    <source>
        <strain evidence="3">DSM 44498</strain>
    </source>
</reference>
<dbReference type="Proteomes" id="UP000183561">
    <property type="component" value="Unassembled WGS sequence"/>
</dbReference>
<proteinExistence type="predicted"/>
<evidence type="ECO:0000313" key="3">
    <source>
        <dbReference type="Proteomes" id="UP000183561"/>
    </source>
</evidence>
<keyword evidence="1" id="KW-1133">Transmembrane helix</keyword>
<feature type="transmembrane region" description="Helical" evidence="1">
    <location>
        <begin position="12"/>
        <end position="42"/>
    </location>
</feature>
<name>A0A1H4M4N4_9NOCA</name>
<gene>
    <name evidence="2" type="ORF">SAMN04490239_1630</name>
</gene>
<dbReference type="RefSeq" id="WP_167372151.1">
    <property type="nucleotide sequence ID" value="NZ_FNSV01000005.1"/>
</dbReference>